<dbReference type="Proteomes" id="UP000232587">
    <property type="component" value="Unassembled WGS sequence"/>
</dbReference>
<keyword evidence="2" id="KW-1185">Reference proteome</keyword>
<sequence length="136" mass="15063">MDLAAIAADELARRRARCSAAVRRNPAEREAAERHVRLWAGIAAWFGALLPEDLRPYEGWQLWTDHAPREASAAQWRTLLAAELRGAAQAATRRAEREPSAEALTRARHLLALDHPLSLAAGLGPMRWDQEESIAA</sequence>
<dbReference type="RefSeq" id="WP_100867073.1">
    <property type="nucleotide sequence ID" value="NZ_PHUF01000003.1"/>
</dbReference>
<protein>
    <submittedName>
        <fullName evidence="1">Uncharacterized protein</fullName>
    </submittedName>
</protein>
<proteinExistence type="predicted"/>
<reference evidence="1 2" key="1">
    <citation type="submission" date="2017-11" db="EMBL/GenBank/DDBJ databases">
        <title>Genomic Encyclopedia of Type Strains, Phase III (KMG-III): the genomes of soil and plant-associated and newly described type strains.</title>
        <authorList>
            <person name="Whitman W."/>
        </authorList>
    </citation>
    <scope>NUCLEOTIDE SEQUENCE [LARGE SCALE GENOMIC DNA]</scope>
    <source>
        <strain evidence="1 2">CGMCC 1.12274</strain>
    </source>
</reference>
<organism evidence="1 2">
    <name type="scientific">Novosphingobium kunmingense</name>
    <dbReference type="NCBI Taxonomy" id="1211806"/>
    <lineage>
        <taxon>Bacteria</taxon>
        <taxon>Pseudomonadati</taxon>
        <taxon>Pseudomonadota</taxon>
        <taxon>Alphaproteobacteria</taxon>
        <taxon>Sphingomonadales</taxon>
        <taxon>Sphingomonadaceae</taxon>
        <taxon>Novosphingobium</taxon>
    </lineage>
</organism>
<name>A0A2N0HL11_9SPHN</name>
<dbReference type="AlphaFoldDB" id="A0A2N0HL11"/>
<evidence type="ECO:0000313" key="2">
    <source>
        <dbReference type="Proteomes" id="UP000232587"/>
    </source>
</evidence>
<comment type="caution">
    <text evidence="1">The sequence shown here is derived from an EMBL/GenBank/DDBJ whole genome shotgun (WGS) entry which is preliminary data.</text>
</comment>
<accession>A0A2N0HL11</accession>
<gene>
    <name evidence="1" type="ORF">B0I00_1865</name>
</gene>
<dbReference type="EMBL" id="PHUF01000003">
    <property type="protein sequence ID" value="PKB19626.1"/>
    <property type="molecule type" value="Genomic_DNA"/>
</dbReference>
<evidence type="ECO:0000313" key="1">
    <source>
        <dbReference type="EMBL" id="PKB19626.1"/>
    </source>
</evidence>